<proteinExistence type="inferred from homology"/>
<dbReference type="InterPro" id="IPR045051">
    <property type="entry name" value="SBT"/>
</dbReference>
<dbReference type="InterPro" id="IPR000209">
    <property type="entry name" value="Peptidase_S8/S53_dom"/>
</dbReference>
<dbReference type="EMBL" id="CAEKDK010000005">
    <property type="protein sequence ID" value="CAB4280234.1"/>
    <property type="molecule type" value="Genomic_DNA"/>
</dbReference>
<dbReference type="Proteomes" id="UP000507222">
    <property type="component" value="Unassembled WGS sequence"/>
</dbReference>
<feature type="chain" id="PRO_5033551888" description="Peptidase S8/S53 domain-containing protein" evidence="4">
    <location>
        <begin position="20"/>
        <end position="425"/>
    </location>
</feature>
<evidence type="ECO:0000313" key="9">
    <source>
        <dbReference type="Proteomes" id="UP000507245"/>
    </source>
</evidence>
<sequence length="425" mass="48171">MLFLPTLLLLHLGWGKIGSYLHDQERFPLGSSGCLNFEPYEIFKHNEDDTLPLHVYHETYCDLPATVHYIRKFDFADMQKWLSLQEVCNPGYVLSIKALYPTSYGFTIVFTEPVESSLSSWVTMMKKEQMPITDPVTGYITHFLFFIYRSTVLGCPKFSLTGVSDAGMLKHVFDIIHDDLLPNELDFFCRILHNDVTDNLVTKQKISNEVKFIISKWMVDGHPIHFLISVRNCAEYDTHLENEAWFDLLMSEVWPEHLSMLSYLISLYHLELFLSSFTAFTLKGERFNATTDCNRKLIGAKWFKDGFLADNERPFNTTEFPEFLSPGDAMGHGTHTATTAAGSFVANVSYKGLIVGVVRGGAPWAHLAVYRPCWYAPIAVGAAADQLKAFDEAIYDGVDVLSLSMGNYLPKFAESHAIRVKSNCC</sequence>
<reference evidence="7 8" key="2">
    <citation type="submission" date="2020-05" db="EMBL/GenBank/DDBJ databases">
        <authorList>
            <person name="Campoy J."/>
            <person name="Schneeberger K."/>
            <person name="Spophaly S."/>
        </authorList>
    </citation>
    <scope>NUCLEOTIDE SEQUENCE [LARGE SCALE GENOMIC DNA]</scope>
    <source>
        <strain evidence="7">PruArmRojPasFocal</strain>
    </source>
</reference>
<evidence type="ECO:0000256" key="3">
    <source>
        <dbReference type="ARBA" id="ARBA00022729"/>
    </source>
</evidence>
<dbReference type="AlphaFoldDB" id="A0A6J5XI72"/>
<keyword evidence="9" id="KW-1185">Reference proteome</keyword>
<comment type="subcellular location">
    <subcellularLocation>
        <location evidence="1">Secreted</location>
    </subcellularLocation>
</comment>
<accession>A0A6J5XI72</accession>
<evidence type="ECO:0000256" key="4">
    <source>
        <dbReference type="SAM" id="SignalP"/>
    </source>
</evidence>
<dbReference type="OrthoDB" id="206201at2759"/>
<evidence type="ECO:0000313" key="7">
    <source>
        <dbReference type="EMBL" id="CAB4310648.1"/>
    </source>
</evidence>
<dbReference type="Gene3D" id="3.40.50.200">
    <property type="entry name" value="Peptidase S8/S53 domain"/>
    <property type="match status" value="1"/>
</dbReference>
<dbReference type="GO" id="GO:0006508">
    <property type="term" value="P:proteolysis"/>
    <property type="evidence" value="ECO:0007669"/>
    <property type="project" value="InterPro"/>
</dbReference>
<evidence type="ECO:0000313" key="8">
    <source>
        <dbReference type="Proteomes" id="UP000507222"/>
    </source>
</evidence>
<dbReference type="InterPro" id="IPR036852">
    <property type="entry name" value="Peptidase_S8/S53_dom_sf"/>
</dbReference>
<organism evidence="7 9">
    <name type="scientific">Prunus armeniaca</name>
    <name type="common">Apricot</name>
    <name type="synonym">Armeniaca vulgaris</name>
    <dbReference type="NCBI Taxonomy" id="36596"/>
    <lineage>
        <taxon>Eukaryota</taxon>
        <taxon>Viridiplantae</taxon>
        <taxon>Streptophyta</taxon>
        <taxon>Embryophyta</taxon>
        <taxon>Tracheophyta</taxon>
        <taxon>Spermatophyta</taxon>
        <taxon>Magnoliopsida</taxon>
        <taxon>eudicotyledons</taxon>
        <taxon>Gunneridae</taxon>
        <taxon>Pentapetalae</taxon>
        <taxon>rosids</taxon>
        <taxon>fabids</taxon>
        <taxon>Rosales</taxon>
        <taxon>Rosaceae</taxon>
        <taxon>Amygdaloideae</taxon>
        <taxon>Amygdaleae</taxon>
        <taxon>Prunus</taxon>
    </lineage>
</organism>
<keyword evidence="3 4" id="KW-0732">Signal</keyword>
<dbReference type="PANTHER" id="PTHR10795">
    <property type="entry name" value="PROPROTEIN CONVERTASE SUBTILISIN/KEXIN"/>
    <property type="match status" value="1"/>
</dbReference>
<comment type="similarity">
    <text evidence="2">Belongs to the peptidase S8 family.</text>
</comment>
<evidence type="ECO:0000256" key="1">
    <source>
        <dbReference type="ARBA" id="ARBA00004613"/>
    </source>
</evidence>
<dbReference type="Proteomes" id="UP000507245">
    <property type="component" value="Unassembled WGS sequence"/>
</dbReference>
<evidence type="ECO:0000313" key="6">
    <source>
        <dbReference type="EMBL" id="CAB4280234.1"/>
    </source>
</evidence>
<name>A0A6J5XI72_PRUAR</name>
<evidence type="ECO:0000259" key="5">
    <source>
        <dbReference type="Pfam" id="PF00082"/>
    </source>
</evidence>
<reference evidence="9" key="1">
    <citation type="journal article" date="2020" name="Genome Biol.">
        <title>Gamete binning: chromosome-level and haplotype-resolved genome assembly enabled by high-throughput single-cell sequencing of gamete genomes.</title>
        <authorList>
            <person name="Campoy J.A."/>
            <person name="Sun H."/>
            <person name="Goel M."/>
            <person name="Jiao W.-B."/>
            <person name="Folz-Donahue K."/>
            <person name="Wang N."/>
            <person name="Rubio M."/>
            <person name="Liu C."/>
            <person name="Kukat C."/>
            <person name="Ruiz D."/>
            <person name="Huettel B."/>
            <person name="Schneeberger K."/>
        </authorList>
    </citation>
    <scope>NUCLEOTIDE SEQUENCE [LARGE SCALE GENOMIC DNA]</scope>
    <source>
        <strain evidence="9">cv. Rojo Pasion</strain>
    </source>
</reference>
<protein>
    <recommendedName>
        <fullName evidence="5">Peptidase S8/S53 domain-containing protein</fullName>
    </recommendedName>
</protein>
<dbReference type="EMBL" id="CAEKKB010000005">
    <property type="protein sequence ID" value="CAB4310648.1"/>
    <property type="molecule type" value="Genomic_DNA"/>
</dbReference>
<gene>
    <name evidence="6" type="ORF">CURHAP_LOCUS33047</name>
    <name evidence="7" type="ORF">ORAREDHAP_LOCUS32610</name>
</gene>
<dbReference type="GO" id="GO:0005576">
    <property type="term" value="C:extracellular region"/>
    <property type="evidence" value="ECO:0007669"/>
    <property type="project" value="UniProtKB-SubCell"/>
</dbReference>
<dbReference type="Pfam" id="PF00082">
    <property type="entry name" value="Peptidase_S8"/>
    <property type="match status" value="1"/>
</dbReference>
<dbReference type="SUPFAM" id="SSF52743">
    <property type="entry name" value="Subtilisin-like"/>
    <property type="match status" value="1"/>
</dbReference>
<evidence type="ECO:0000256" key="2">
    <source>
        <dbReference type="ARBA" id="ARBA00011073"/>
    </source>
</evidence>
<dbReference type="GO" id="GO:0004252">
    <property type="term" value="F:serine-type endopeptidase activity"/>
    <property type="evidence" value="ECO:0007669"/>
    <property type="project" value="InterPro"/>
</dbReference>
<feature type="signal peptide" evidence="4">
    <location>
        <begin position="1"/>
        <end position="19"/>
    </location>
</feature>
<feature type="domain" description="Peptidase S8/S53" evidence="5">
    <location>
        <begin position="327"/>
        <end position="407"/>
    </location>
</feature>